<dbReference type="GO" id="GO:0006261">
    <property type="term" value="P:DNA-templated DNA replication"/>
    <property type="evidence" value="ECO:0007669"/>
    <property type="project" value="TreeGrafter"/>
</dbReference>
<comment type="caution">
    <text evidence="1">The sequence shown here is derived from an EMBL/GenBank/DDBJ whole genome shotgun (WGS) entry which is preliminary data.</text>
</comment>
<protein>
    <submittedName>
        <fullName evidence="1">DNA polymerase III, delta' subunit</fullName>
    </submittedName>
</protein>
<dbReference type="AlphaFoldDB" id="B0MY72"/>
<dbReference type="Proteomes" id="UP000005819">
    <property type="component" value="Unassembled WGS sequence"/>
</dbReference>
<accession>B0MY72</accession>
<dbReference type="PANTHER" id="PTHR11669">
    <property type="entry name" value="REPLICATION FACTOR C / DNA POLYMERASE III GAMMA-TAU SUBUNIT"/>
    <property type="match status" value="1"/>
</dbReference>
<dbReference type="PANTHER" id="PTHR11669:SF8">
    <property type="entry name" value="DNA POLYMERASE III SUBUNIT DELTA"/>
    <property type="match status" value="1"/>
</dbReference>
<reference evidence="1" key="1">
    <citation type="submission" date="2007-10" db="EMBL/GenBank/DDBJ databases">
        <authorList>
            <person name="Fulton L."/>
            <person name="Clifton S."/>
            <person name="Fulton B."/>
            <person name="Xu J."/>
            <person name="Minx P."/>
            <person name="Pepin K.H."/>
            <person name="Johnson M."/>
            <person name="Thiruvilangam P."/>
            <person name="Bhonagiri V."/>
            <person name="Nash W.E."/>
            <person name="Mardis E.R."/>
            <person name="Wilson R.K."/>
        </authorList>
    </citation>
    <scope>NUCLEOTIDE SEQUENCE [LARGE SCALE GENOMIC DNA]</scope>
    <source>
        <strain evidence="1">DSM 17216</strain>
    </source>
</reference>
<name>B0MY72_9BACT</name>
<sequence length="381" mass="43395">MRFSEVIGQRELKRHLVRGVDAGRVSHAQLFTGRPGAGALPLALAYVQYLNCTNRRDGDSCGECPNCRQIAGLAHPDLHFVFPVNKQGKKSGEAVLSDDFMPLWRQVVSERNGYFSPQEWYDRLDLGRTLKGAISAREADGIIRKLSFKSFAAKYKCVIVWLPETMNEEAANKILKILEEPWEKTLFVLVSERPDLLLPTILSRTQEVVVPRLTDEEVRAELERRGERDPEKIRTFTRLAAGDLIELEHLLRGEGDELRKDDFEFFCSLMRLSYNDKHLELMAWAEEVAQLSREQQRAFLTNAVRLLRESYLLHAGLGEISCLWGEEAKFCRNFAPFIGNQNIESLVAEAESAMAQIRQNGNPTIVFTHFALSVSKMIKKL</sequence>
<dbReference type="InterPro" id="IPR050238">
    <property type="entry name" value="DNA_Rep/Repair_Clamp_Loader"/>
</dbReference>
<gene>
    <name evidence="1" type="ORF">ALIPUT_02191</name>
</gene>
<reference evidence="1" key="2">
    <citation type="submission" date="2013-09" db="EMBL/GenBank/DDBJ databases">
        <title>Draft genome sequence of Alistipes putredinis (DSM 17216).</title>
        <authorList>
            <person name="Sudarsanam P."/>
            <person name="Ley R."/>
            <person name="Guruge J."/>
            <person name="Turnbaugh P.J."/>
            <person name="Mahowald M."/>
            <person name="Liep D."/>
            <person name="Gordon J."/>
        </authorList>
    </citation>
    <scope>NUCLEOTIDE SEQUENCE</scope>
    <source>
        <strain evidence="1">DSM 17216</strain>
    </source>
</reference>
<proteinExistence type="predicted"/>
<keyword evidence="2" id="KW-1185">Reference proteome</keyword>
<dbReference type="SUPFAM" id="SSF52540">
    <property type="entry name" value="P-loop containing nucleoside triphosphate hydrolases"/>
    <property type="match status" value="1"/>
</dbReference>
<dbReference type="EMBL" id="ABFK02000020">
    <property type="protein sequence ID" value="EDS02661.1"/>
    <property type="molecule type" value="Genomic_DNA"/>
</dbReference>
<dbReference type="eggNOG" id="COG0470">
    <property type="taxonomic scope" value="Bacteria"/>
</dbReference>
<dbReference type="Pfam" id="PF13177">
    <property type="entry name" value="DNA_pol3_delta2"/>
    <property type="match status" value="1"/>
</dbReference>
<dbReference type="InterPro" id="IPR027417">
    <property type="entry name" value="P-loop_NTPase"/>
</dbReference>
<evidence type="ECO:0000313" key="2">
    <source>
        <dbReference type="Proteomes" id="UP000005819"/>
    </source>
</evidence>
<dbReference type="Gene3D" id="3.40.50.300">
    <property type="entry name" value="P-loop containing nucleotide triphosphate hydrolases"/>
    <property type="match status" value="1"/>
</dbReference>
<dbReference type="RefSeq" id="WP_004328237.1">
    <property type="nucleotide sequence ID" value="NZ_DS499577.1"/>
</dbReference>
<dbReference type="GeneID" id="73802672"/>
<evidence type="ECO:0000313" key="1">
    <source>
        <dbReference type="EMBL" id="EDS02661.1"/>
    </source>
</evidence>
<organism evidence="1 2">
    <name type="scientific">Alistipes putredinis DSM 17216</name>
    <dbReference type="NCBI Taxonomy" id="445970"/>
    <lineage>
        <taxon>Bacteria</taxon>
        <taxon>Pseudomonadati</taxon>
        <taxon>Bacteroidota</taxon>
        <taxon>Bacteroidia</taxon>
        <taxon>Bacteroidales</taxon>
        <taxon>Rikenellaceae</taxon>
        <taxon>Alistipes</taxon>
    </lineage>
</organism>
<dbReference type="HOGENOM" id="CLU_006229_4_2_10"/>
<dbReference type="OrthoDB" id="9811073at2"/>